<evidence type="ECO:0000313" key="2">
    <source>
        <dbReference type="Proteomes" id="UP000003163"/>
    </source>
</evidence>
<dbReference type="EMBL" id="AFBI03000049">
    <property type="protein sequence ID" value="EJW02989.1"/>
    <property type="molecule type" value="Genomic_DNA"/>
</dbReference>
<dbReference type="HOGENOM" id="CLU_806596_0_0_1"/>
<sequence length="344" mass="40652">MSEKSCSELFNVLDKASFKAVEDLTLLIFKYKTLLKDTKNTNIISESASKLFKLMLSADSLIKSEIIKLFRNKKIKNKISDHFDPLIYKTEILNYIRTAEKGDLKYFLKFFAIFVTKFISDYEIITEIIFLDDPVINNLIFHIKPTYYDIYKNVSLEFSTEQNIEKISKNYMIIIENSSINQLVSYIQQNNDKYVLKILAKYPALSQFYNNDPSKIRDEKFLTTHEAKKLFKNNKIFIEKANIAELKIVNLKESSKTNTFHKYLWFRRCIENEKFKKAKNIIKELKDINNLSHDIKLLFTYFYDLLDGDYKESQDLVKIYGLDEGGEYKFVTKMVHVYSNATKY</sequence>
<reference evidence="2" key="2">
    <citation type="submission" date="2015-07" db="EMBL/GenBank/DDBJ databases">
        <title>Contrasting host-pathogen interactions and genome evolution in two generalist and specialist microsporidian pathogens of mosquitoes.</title>
        <authorList>
            <consortium name="The Broad Institute Genomics Platform"/>
            <consortium name="The Broad Institute Genome Sequencing Center for Infectious Disease"/>
            <person name="Cuomo C.A."/>
            <person name="Sanscrainte N.D."/>
            <person name="Goldberg J.M."/>
            <person name="Heiman D."/>
            <person name="Young S."/>
            <person name="Zeng Q."/>
            <person name="Becnel J.J."/>
            <person name="Birren B.W."/>
        </authorList>
    </citation>
    <scope>NUCLEOTIDE SEQUENCE [LARGE SCALE GENOMIC DNA]</scope>
    <source>
        <strain evidence="2">USNM 41457</strain>
    </source>
</reference>
<reference evidence="1 2" key="1">
    <citation type="submission" date="2011-08" db="EMBL/GenBank/DDBJ databases">
        <authorList>
            <person name="Liu Z.J."/>
            <person name="Shi F.L."/>
            <person name="Lu J.Q."/>
            <person name="Li M."/>
            <person name="Wang Z.L."/>
        </authorList>
    </citation>
    <scope>NUCLEOTIDE SEQUENCE [LARGE SCALE GENOMIC DNA]</scope>
    <source>
        <strain evidence="1 2">USNM 41457</strain>
    </source>
</reference>
<evidence type="ECO:0000313" key="1">
    <source>
        <dbReference type="EMBL" id="EJW02989.1"/>
    </source>
</evidence>
<proteinExistence type="predicted"/>
<protein>
    <submittedName>
        <fullName evidence="1">Uncharacterized protein</fullName>
    </submittedName>
</protein>
<comment type="caution">
    <text evidence="1">The sequence shown here is derived from an EMBL/GenBank/DDBJ whole genome shotgun (WGS) entry which is preliminary data.</text>
</comment>
<name>J9D623_EDHAE</name>
<dbReference type="AlphaFoldDB" id="J9D623"/>
<gene>
    <name evidence="1" type="ORF">EDEG_02633</name>
</gene>
<accession>J9D623</accession>
<dbReference type="VEuPathDB" id="MicrosporidiaDB:EDEG_02633"/>
<dbReference type="InParanoid" id="J9D623"/>
<dbReference type="Proteomes" id="UP000003163">
    <property type="component" value="Unassembled WGS sequence"/>
</dbReference>
<keyword evidence="2" id="KW-1185">Reference proteome</keyword>
<organism evidence="1 2">
    <name type="scientific">Edhazardia aedis (strain USNM 41457)</name>
    <name type="common">Microsporidian parasite</name>
    <dbReference type="NCBI Taxonomy" id="1003232"/>
    <lineage>
        <taxon>Eukaryota</taxon>
        <taxon>Fungi</taxon>
        <taxon>Fungi incertae sedis</taxon>
        <taxon>Microsporidia</taxon>
        <taxon>Edhazardia</taxon>
    </lineage>
</organism>